<dbReference type="GO" id="GO:0046872">
    <property type="term" value="F:metal ion binding"/>
    <property type="evidence" value="ECO:0007669"/>
    <property type="project" value="UniProtKB-KW"/>
</dbReference>
<dbReference type="Gene3D" id="3.40.1190.20">
    <property type="match status" value="1"/>
</dbReference>
<dbReference type="PROSITE" id="PS50072">
    <property type="entry name" value="CSA_PPIASE_2"/>
    <property type="match status" value="1"/>
</dbReference>
<accession>A0AAV1F4Y9</accession>
<evidence type="ECO:0000256" key="2">
    <source>
        <dbReference type="ARBA" id="ARBA00013194"/>
    </source>
</evidence>
<dbReference type="Gene3D" id="2.40.100.10">
    <property type="entry name" value="Cyclophilin-like"/>
    <property type="match status" value="1"/>
</dbReference>
<dbReference type="InterPro" id="IPR002130">
    <property type="entry name" value="Cyclophilin-type_PPIase_dom"/>
</dbReference>
<dbReference type="GO" id="GO:0006006">
    <property type="term" value="P:glucose metabolic process"/>
    <property type="evidence" value="ECO:0007669"/>
    <property type="project" value="TreeGrafter"/>
</dbReference>
<comment type="catalytic activity">
    <reaction evidence="1">
        <text>[protein]-peptidylproline (omega=180) = [protein]-peptidylproline (omega=0)</text>
        <dbReference type="Rhea" id="RHEA:16237"/>
        <dbReference type="Rhea" id="RHEA-COMP:10747"/>
        <dbReference type="Rhea" id="RHEA-COMP:10748"/>
        <dbReference type="ChEBI" id="CHEBI:83833"/>
        <dbReference type="ChEBI" id="CHEBI:83834"/>
        <dbReference type="EC" id="5.2.1.8"/>
    </reaction>
</comment>
<dbReference type="AlphaFoldDB" id="A0AAV1F4Y9"/>
<reference evidence="13" key="1">
    <citation type="submission" date="2023-08" db="EMBL/GenBank/DDBJ databases">
        <authorList>
            <person name="Alioto T."/>
            <person name="Alioto T."/>
            <person name="Gomez Garrido J."/>
        </authorList>
    </citation>
    <scope>NUCLEOTIDE SEQUENCE</scope>
</reference>
<dbReference type="Pfam" id="PF00160">
    <property type="entry name" value="Pro_isomerase"/>
    <property type="match status" value="1"/>
</dbReference>
<dbReference type="GO" id="GO:0005783">
    <property type="term" value="C:endoplasmic reticulum"/>
    <property type="evidence" value="ECO:0007669"/>
    <property type="project" value="TreeGrafter"/>
</dbReference>
<evidence type="ECO:0000256" key="1">
    <source>
        <dbReference type="ARBA" id="ARBA00000971"/>
    </source>
</evidence>
<feature type="chain" id="PRO_5043718241" description="peptidylprolyl isomerase" evidence="11">
    <location>
        <begin position="21"/>
        <end position="853"/>
    </location>
</feature>
<evidence type="ECO:0000256" key="9">
    <source>
        <dbReference type="ARBA" id="ARBA00023235"/>
    </source>
</evidence>
<evidence type="ECO:0000313" key="13">
    <source>
        <dbReference type="EMBL" id="CAJ1056060.1"/>
    </source>
</evidence>
<evidence type="ECO:0000256" key="11">
    <source>
        <dbReference type="SAM" id="SignalP"/>
    </source>
</evidence>
<keyword evidence="3" id="KW-0808">Transferase</keyword>
<keyword evidence="8" id="KW-0324">Glycolysis</keyword>
<keyword evidence="9" id="KW-0413">Isomerase</keyword>
<evidence type="ECO:0000259" key="12">
    <source>
        <dbReference type="PROSITE" id="PS50072"/>
    </source>
</evidence>
<dbReference type="PANTHER" id="PTHR21208:SF0">
    <property type="entry name" value="ADP-DEPENDENT GLUCOKINASE"/>
    <property type="match status" value="1"/>
</dbReference>
<name>A0AAV1F4Y9_XYRNO</name>
<feature type="domain" description="PPIase cyclophilin-type" evidence="12">
    <location>
        <begin position="684"/>
        <end position="841"/>
    </location>
</feature>
<gene>
    <name evidence="13" type="ORF">XNOV1_A021701</name>
</gene>
<proteinExistence type="predicted"/>
<dbReference type="GO" id="GO:0043843">
    <property type="term" value="F:ADP-specific glucokinase activity"/>
    <property type="evidence" value="ECO:0007669"/>
    <property type="project" value="TreeGrafter"/>
</dbReference>
<organism evidence="13 14">
    <name type="scientific">Xyrichtys novacula</name>
    <name type="common">Pearly razorfish</name>
    <name type="synonym">Hemipteronotus novacula</name>
    <dbReference type="NCBI Taxonomy" id="13765"/>
    <lineage>
        <taxon>Eukaryota</taxon>
        <taxon>Metazoa</taxon>
        <taxon>Chordata</taxon>
        <taxon>Craniata</taxon>
        <taxon>Vertebrata</taxon>
        <taxon>Euteleostomi</taxon>
        <taxon>Actinopterygii</taxon>
        <taxon>Neopterygii</taxon>
        <taxon>Teleostei</taxon>
        <taxon>Neoteleostei</taxon>
        <taxon>Acanthomorphata</taxon>
        <taxon>Eupercaria</taxon>
        <taxon>Labriformes</taxon>
        <taxon>Labridae</taxon>
        <taxon>Xyrichtys</taxon>
    </lineage>
</organism>
<evidence type="ECO:0000256" key="8">
    <source>
        <dbReference type="ARBA" id="ARBA00023152"/>
    </source>
</evidence>
<dbReference type="SUPFAM" id="SSF53613">
    <property type="entry name" value="Ribokinase-like"/>
    <property type="match status" value="1"/>
</dbReference>
<dbReference type="CDD" id="cd01926">
    <property type="entry name" value="cyclophilin_ABH_like"/>
    <property type="match status" value="1"/>
</dbReference>
<evidence type="ECO:0000256" key="10">
    <source>
        <dbReference type="ARBA" id="ARBA00037532"/>
    </source>
</evidence>
<dbReference type="CDD" id="cd01938">
    <property type="entry name" value="ADPGK_ADPPFK"/>
    <property type="match status" value="1"/>
</dbReference>
<keyword evidence="14" id="KW-1185">Reference proteome</keyword>
<evidence type="ECO:0000256" key="5">
    <source>
        <dbReference type="ARBA" id="ARBA00022777"/>
    </source>
</evidence>
<dbReference type="EC" id="5.2.1.8" evidence="2"/>
<evidence type="ECO:0000256" key="3">
    <source>
        <dbReference type="ARBA" id="ARBA00022679"/>
    </source>
</evidence>
<dbReference type="FunFam" id="2.40.100.10:FF:000001">
    <property type="entry name" value="Peptidyl-prolyl cis-trans isomerase"/>
    <property type="match status" value="1"/>
</dbReference>
<dbReference type="PROSITE" id="PS51255">
    <property type="entry name" value="ADPK"/>
    <property type="match status" value="1"/>
</dbReference>
<dbReference type="EMBL" id="OY660868">
    <property type="protein sequence ID" value="CAJ1056060.1"/>
    <property type="molecule type" value="Genomic_DNA"/>
</dbReference>
<dbReference type="InterPro" id="IPR020892">
    <property type="entry name" value="Cyclophilin-type_PPIase_CS"/>
</dbReference>
<protein>
    <recommendedName>
        <fullName evidence="2">peptidylprolyl isomerase</fullName>
        <ecNumber evidence="2">5.2.1.8</ecNumber>
    </recommendedName>
</protein>
<dbReference type="Pfam" id="PF04587">
    <property type="entry name" value="ADP_PFK_GK"/>
    <property type="match status" value="1"/>
</dbReference>
<dbReference type="InterPro" id="IPR007666">
    <property type="entry name" value="ADP_PFK/GK"/>
</dbReference>
<keyword evidence="11" id="KW-0732">Signal</keyword>
<feature type="signal peptide" evidence="11">
    <location>
        <begin position="1"/>
        <end position="20"/>
    </location>
</feature>
<dbReference type="SUPFAM" id="SSF50891">
    <property type="entry name" value="Cyclophilin-like"/>
    <property type="match status" value="1"/>
</dbReference>
<keyword evidence="5" id="KW-0418">Kinase</keyword>
<dbReference type="PRINTS" id="PR00153">
    <property type="entry name" value="CSAPPISMRASE"/>
</dbReference>
<dbReference type="InterPro" id="IPR029000">
    <property type="entry name" value="Cyclophilin-like_dom_sf"/>
</dbReference>
<keyword evidence="7" id="KW-0697">Rotamase</keyword>
<evidence type="ECO:0000313" key="14">
    <source>
        <dbReference type="Proteomes" id="UP001178508"/>
    </source>
</evidence>
<keyword evidence="4" id="KW-0479">Metal-binding</keyword>
<dbReference type="GO" id="GO:0006457">
    <property type="term" value="P:protein folding"/>
    <property type="evidence" value="ECO:0007669"/>
    <property type="project" value="InterPro"/>
</dbReference>
<evidence type="ECO:0000256" key="6">
    <source>
        <dbReference type="ARBA" id="ARBA00022842"/>
    </source>
</evidence>
<dbReference type="GO" id="GO:0003755">
    <property type="term" value="F:peptidyl-prolyl cis-trans isomerase activity"/>
    <property type="evidence" value="ECO:0007669"/>
    <property type="project" value="UniProtKB-KW"/>
</dbReference>
<dbReference type="GO" id="GO:0006096">
    <property type="term" value="P:glycolytic process"/>
    <property type="evidence" value="ECO:0007669"/>
    <property type="project" value="UniProtKB-KW"/>
</dbReference>
<sequence>MWRKASVAALLALAVGYLYHGSPELPEQVLQYISLPNFQQPSQSQSGQSSQTRQTSLEEVISSAWETLISLPSRQWSKVAVGVNACVDVVVSGVGLLQALAVDPGAGMDHEVLHSKEDLRETFIHYMGRGAAAERFFSDKEVFQRIARAAAEYPGAKLYVGGNAALIGQKLATYPDLMVLLCGPVGPKLHEMLDEQIVVPPESLQETDEYHLILEYKAGEKWGSIQAPQANRFIFSHDVSNGGMSSLETFVASLEEFEPELVVLSGLHMMEGQGRELWEERLKEAVSAISDIPKDIPIHLELASMTDKDYMNSIMQEQVMPIVSSIGLNEQELLFLSQAGEGPHSDMASWKGVPDVGQVSDILLWILEQHGRSDPLSEADLTRIHFHTLAYHILVTVDGYWANQVAAVSAGARVASSQACGLQSVDVSKVELKAPLEFYSSHTEPREKLTINPAQPVTVWHRGNVTFHMTPVLVCKQPLRTVGLGDAISAEGLLSSALLPPILRQTQTPRRSCSHADLSGLRRIDSMHWAQLKVAFTNSKEFCRLPLITFTRIPSRCYASGSDWSAHPCYANQSGYRASYRCVLKPRPLVVVDAAQLGAPERPPLLQSPPPDTALLPPVYKATTTVRPSPGCSIFSLMVRLCERRMKFLVAVTVIVGSLIFLAFPDGSSADEKKKGPKVTAKVYFDMKLGDEEIGRIVIGVFGKTVPKTVENFVALATGEKGFGYKGSKFHRVISDFMIQGGDFTKGDGTGGKSIYGDRFPDENFKLKHYGPGWLSMANAGKDTNGSQFFITTAQTQWLDGKHVVFGKVLEGMEVVRKIESTKTDGRDKPLKDVIIFDCGKIEVEKPFAVAKE</sequence>
<dbReference type="PANTHER" id="PTHR21208">
    <property type="entry name" value="ADP-DEPENDENT GLUCOKINASE"/>
    <property type="match status" value="1"/>
</dbReference>
<dbReference type="PROSITE" id="PS00170">
    <property type="entry name" value="CSA_PPIASE_1"/>
    <property type="match status" value="1"/>
</dbReference>
<dbReference type="Proteomes" id="UP001178508">
    <property type="component" value="Chromosome 5"/>
</dbReference>
<evidence type="ECO:0000256" key="4">
    <source>
        <dbReference type="ARBA" id="ARBA00022723"/>
    </source>
</evidence>
<keyword evidence="6" id="KW-0460">Magnesium</keyword>
<comment type="function">
    <text evidence="10">PPIase that catalyzes the cis-trans isomerization of proline imidic peptide bonds in oligopeptides and may therefore assist protein folding.</text>
</comment>
<dbReference type="InterPro" id="IPR029056">
    <property type="entry name" value="Ribokinase-like"/>
</dbReference>
<evidence type="ECO:0000256" key="7">
    <source>
        <dbReference type="ARBA" id="ARBA00023110"/>
    </source>
</evidence>